<comment type="caution">
    <text evidence="9">The sequence shown here is derived from an EMBL/GenBank/DDBJ whole genome shotgun (WGS) entry which is preliminary data.</text>
</comment>
<proteinExistence type="inferred from homology"/>
<evidence type="ECO:0000259" key="7">
    <source>
        <dbReference type="Pfam" id="PF02016"/>
    </source>
</evidence>
<dbReference type="InterPro" id="IPR003507">
    <property type="entry name" value="S66_fam"/>
</dbReference>
<dbReference type="RefSeq" id="WP_087909663.1">
    <property type="nucleotide sequence ID" value="NZ_NAIA01000003.1"/>
</dbReference>
<dbReference type="Pfam" id="PF17676">
    <property type="entry name" value="Peptidase_S66C"/>
    <property type="match status" value="1"/>
</dbReference>
<dbReference type="EMBL" id="NAIA01000003">
    <property type="protein sequence ID" value="OWF65420.1"/>
    <property type="molecule type" value="Genomic_DNA"/>
</dbReference>
<dbReference type="Pfam" id="PF02016">
    <property type="entry name" value="Peptidase_S66"/>
    <property type="match status" value="1"/>
</dbReference>
<feature type="domain" description="LD-carboxypeptidase N-terminal" evidence="7">
    <location>
        <begin position="4"/>
        <end position="124"/>
    </location>
</feature>
<feature type="active site" description="Charge relay system" evidence="6">
    <location>
        <position position="286"/>
    </location>
</feature>
<keyword evidence="4" id="KW-0378">Hydrolase</keyword>
<dbReference type="Proteomes" id="UP000196880">
    <property type="component" value="Unassembled WGS sequence"/>
</dbReference>
<dbReference type="InterPro" id="IPR029062">
    <property type="entry name" value="Class_I_gatase-like"/>
</dbReference>
<keyword evidence="2 9" id="KW-0121">Carboxypeptidase</keyword>
<dbReference type="GO" id="GO:0004180">
    <property type="term" value="F:carboxypeptidase activity"/>
    <property type="evidence" value="ECO:0007669"/>
    <property type="project" value="UniProtKB-KW"/>
</dbReference>
<dbReference type="OrthoDB" id="9807329at2"/>
<dbReference type="PANTHER" id="PTHR30237">
    <property type="entry name" value="MURAMOYLTETRAPEPTIDE CARBOXYPEPTIDASE"/>
    <property type="match status" value="1"/>
</dbReference>
<dbReference type="SUPFAM" id="SSF141986">
    <property type="entry name" value="LD-carboxypeptidase A C-terminal domain-like"/>
    <property type="match status" value="1"/>
</dbReference>
<accession>A0A210RWV9</accession>
<dbReference type="PIRSF" id="PIRSF028757">
    <property type="entry name" value="LD-carboxypeptidase"/>
    <property type="match status" value="1"/>
</dbReference>
<evidence type="ECO:0000256" key="5">
    <source>
        <dbReference type="ARBA" id="ARBA00022825"/>
    </source>
</evidence>
<dbReference type="GO" id="GO:0008236">
    <property type="term" value="F:serine-type peptidase activity"/>
    <property type="evidence" value="ECO:0007669"/>
    <property type="project" value="UniProtKB-KW"/>
</dbReference>
<evidence type="ECO:0000259" key="8">
    <source>
        <dbReference type="Pfam" id="PF17676"/>
    </source>
</evidence>
<evidence type="ECO:0000256" key="6">
    <source>
        <dbReference type="PIRSR" id="PIRSR028757-1"/>
    </source>
</evidence>
<feature type="active site" description="Nucleophile" evidence="6">
    <location>
        <position position="104"/>
    </location>
</feature>
<sequence>MKAIHLIAPSGASLDDKSPLAGIDWLKRQGIAIENAECVQRVHERFAGSDEVRLNEFNTLATLNPQTLVMAMRGGYGIHRLLPNIDWTGISKAVASGLQICGHSDFTAFQLGLLAKSGAITLSGPMLNYDFGKIDDTGKAIEPDGFMWKHFQSAIQERKLDCSVSASQVFLANSGGNKLTGMLWGGNLTVLAGLVGTPYLPSQQQTQNGILFLEDVNEHPYRIERMLMQLLDAGILGNQSAILLGGFSAYRLYDNDKGYSLERAIEAIRKRLPESIPILTDLPFGHQANKLTLPMGAQATLDYSPSGFTIKASW</sequence>
<gene>
    <name evidence="9" type="ORF">B6A14_06370</name>
</gene>
<keyword evidence="10" id="KW-1185">Reference proteome</keyword>
<evidence type="ECO:0000256" key="1">
    <source>
        <dbReference type="ARBA" id="ARBA00010233"/>
    </source>
</evidence>
<dbReference type="GO" id="GO:0006508">
    <property type="term" value="P:proteolysis"/>
    <property type="evidence" value="ECO:0007669"/>
    <property type="project" value="UniProtKB-KW"/>
</dbReference>
<dbReference type="PANTHER" id="PTHR30237:SF2">
    <property type="entry name" value="MUREIN TETRAPEPTIDE CARBOXYPEPTIDASE"/>
    <property type="match status" value="1"/>
</dbReference>
<dbReference type="CDD" id="cd07025">
    <property type="entry name" value="Peptidase_S66"/>
    <property type="match status" value="1"/>
</dbReference>
<comment type="similarity">
    <text evidence="1">Belongs to the peptidase S66 family.</text>
</comment>
<evidence type="ECO:0000313" key="9">
    <source>
        <dbReference type="EMBL" id="OWF65420.1"/>
    </source>
</evidence>
<organism evidence="9 10">
    <name type="scientific">Polynucleobacter hirudinilacicola</name>
    <dbReference type="NCBI Taxonomy" id="1743166"/>
    <lineage>
        <taxon>Bacteria</taxon>
        <taxon>Pseudomonadati</taxon>
        <taxon>Pseudomonadota</taxon>
        <taxon>Betaproteobacteria</taxon>
        <taxon>Burkholderiales</taxon>
        <taxon>Burkholderiaceae</taxon>
        <taxon>Polynucleobacter</taxon>
    </lineage>
</organism>
<reference evidence="9 10" key="1">
    <citation type="submission" date="2017-03" db="EMBL/GenBank/DDBJ databases">
        <title>New species Polynucleobacter sp. MWH-EgelM1-30-B4.</title>
        <authorList>
            <person name="Hahn M.W."/>
        </authorList>
    </citation>
    <scope>NUCLEOTIDE SEQUENCE [LARGE SCALE GENOMIC DNA]</scope>
    <source>
        <strain evidence="9 10">MWH-EgelM1-30-B4</strain>
    </source>
</reference>
<evidence type="ECO:0000256" key="2">
    <source>
        <dbReference type="ARBA" id="ARBA00022645"/>
    </source>
</evidence>
<keyword evidence="5" id="KW-0720">Serine protease</keyword>
<dbReference type="Gene3D" id="3.50.30.60">
    <property type="entry name" value="LD-carboxypeptidase A C-terminal domain-like"/>
    <property type="match status" value="1"/>
</dbReference>
<dbReference type="InterPro" id="IPR040449">
    <property type="entry name" value="Peptidase_S66_N"/>
</dbReference>
<name>A0A210RWV9_9BURK</name>
<dbReference type="InterPro" id="IPR027461">
    <property type="entry name" value="Carboxypeptidase_A_C_sf"/>
</dbReference>
<keyword evidence="3" id="KW-0645">Protease</keyword>
<feature type="domain" description="LD-carboxypeptidase C-terminal" evidence="8">
    <location>
        <begin position="180"/>
        <end position="301"/>
    </location>
</feature>
<dbReference type="AlphaFoldDB" id="A0A210RWV9"/>
<evidence type="ECO:0000256" key="3">
    <source>
        <dbReference type="ARBA" id="ARBA00022670"/>
    </source>
</evidence>
<dbReference type="InterPro" id="IPR040921">
    <property type="entry name" value="Peptidase_S66C"/>
</dbReference>
<feature type="active site" description="Charge relay system" evidence="6">
    <location>
        <position position="214"/>
    </location>
</feature>
<evidence type="ECO:0000313" key="10">
    <source>
        <dbReference type="Proteomes" id="UP000196880"/>
    </source>
</evidence>
<dbReference type="SUPFAM" id="SSF52317">
    <property type="entry name" value="Class I glutamine amidotransferase-like"/>
    <property type="match status" value="1"/>
</dbReference>
<evidence type="ECO:0000256" key="4">
    <source>
        <dbReference type="ARBA" id="ARBA00022801"/>
    </source>
</evidence>
<protein>
    <submittedName>
        <fullName evidence="9">LD-carboxypeptidase</fullName>
    </submittedName>
</protein>
<dbReference type="InterPro" id="IPR027478">
    <property type="entry name" value="LdcA_N"/>
</dbReference>
<dbReference type="Gene3D" id="3.40.50.10740">
    <property type="entry name" value="Class I glutamine amidotransferase-like"/>
    <property type="match status" value="1"/>
</dbReference>